<dbReference type="GO" id="GO:0008061">
    <property type="term" value="F:chitin binding"/>
    <property type="evidence" value="ECO:0007669"/>
    <property type="project" value="InterPro"/>
</dbReference>
<dbReference type="Gene3D" id="3.20.20.80">
    <property type="entry name" value="Glycosidases"/>
    <property type="match status" value="1"/>
</dbReference>
<proteinExistence type="predicted"/>
<dbReference type="Gene3D" id="3.30.457.10">
    <property type="entry name" value="Copper amine oxidase-like, N-terminal domain"/>
    <property type="match status" value="1"/>
</dbReference>
<dbReference type="InterPro" id="IPR036582">
    <property type="entry name" value="Mao_N_sf"/>
</dbReference>
<dbReference type="Pfam" id="PF07833">
    <property type="entry name" value="Cu_amine_oxidN1"/>
    <property type="match status" value="1"/>
</dbReference>
<dbReference type="InterPro" id="IPR011583">
    <property type="entry name" value="Chitinase_II/V-like_cat"/>
</dbReference>
<dbReference type="RefSeq" id="WP_183603951.1">
    <property type="nucleotide sequence ID" value="NZ_JACHXK010000023.1"/>
</dbReference>
<dbReference type="AlphaFoldDB" id="A0A7W5B440"/>
<name>A0A7W5B440_9BACL</name>
<protein>
    <submittedName>
        <fullName evidence="3">Spore germination protein YaaH</fullName>
    </submittedName>
</protein>
<comment type="caution">
    <text evidence="3">The sequence shown here is derived from an EMBL/GenBank/DDBJ whole genome shotgun (WGS) entry which is preliminary data.</text>
</comment>
<dbReference type="PANTHER" id="PTHR46066">
    <property type="entry name" value="CHITINASE DOMAIN-CONTAINING PROTEIN 1 FAMILY MEMBER"/>
    <property type="match status" value="1"/>
</dbReference>
<dbReference type="EMBL" id="JACHXK010000023">
    <property type="protein sequence ID" value="MBB3113882.1"/>
    <property type="molecule type" value="Genomic_DNA"/>
</dbReference>
<evidence type="ECO:0000313" key="3">
    <source>
        <dbReference type="EMBL" id="MBB3113882.1"/>
    </source>
</evidence>
<dbReference type="InterPro" id="IPR001223">
    <property type="entry name" value="Glyco_hydro18_cat"/>
</dbReference>
<keyword evidence="4" id="KW-1185">Reference proteome</keyword>
<keyword evidence="1" id="KW-0732">Signal</keyword>
<accession>A0A7W5B440</accession>
<reference evidence="3 4" key="1">
    <citation type="submission" date="2020-08" db="EMBL/GenBank/DDBJ databases">
        <title>Genomic Encyclopedia of Type Strains, Phase III (KMG-III): the genomes of soil and plant-associated and newly described type strains.</title>
        <authorList>
            <person name="Whitman W."/>
        </authorList>
    </citation>
    <scope>NUCLEOTIDE SEQUENCE [LARGE SCALE GENOMIC DNA]</scope>
    <source>
        <strain evidence="3 4">CECT 5862</strain>
    </source>
</reference>
<dbReference type="SUPFAM" id="SSF55383">
    <property type="entry name" value="Copper amine oxidase, domain N"/>
    <property type="match status" value="1"/>
</dbReference>
<dbReference type="GO" id="GO:0005975">
    <property type="term" value="P:carbohydrate metabolic process"/>
    <property type="evidence" value="ECO:0007669"/>
    <property type="project" value="InterPro"/>
</dbReference>
<sequence>MNKRMKRMLLAGLACMTIGQAGLPAASAASASVATTTIQLDGYPLTMPVEPLVISGTNMVPFRAIAVALQVEVAWNAASQTITAVKQVNGVDRTVVLKLNDKKATVNGTTVLLHVAPIAKNGNTLVPLAFFSSQFGAKVAWDGPTRTVTIQSPVDDLYTLGYYAISSYSEAAYVSRFDSVAFGWSRIDGDGKLTLSGETFRWPQAAGETTPESLVTDAGAQGTLPYFMVFGEDGDGELTKLLNDPMLSQAAIDEMIRIAQENRFGGIALDFEGLGWTGDFEQAQQSYTAFVSALAEQAKPLGLKLSLALHPLNGAYHGYDYKELAKVADELVIMAYHYEDETRPEPMKRVDESIRLALKEAPAEKLVLGISFGSEDESSVNAKIGLAKRYNLKGIAIWRIGIMGQAAMAKMQQTIVMD</sequence>
<feature type="signal peptide" evidence="1">
    <location>
        <begin position="1"/>
        <end position="21"/>
    </location>
</feature>
<evidence type="ECO:0000256" key="1">
    <source>
        <dbReference type="SAM" id="SignalP"/>
    </source>
</evidence>
<organism evidence="3 4">
    <name type="scientific">Paenibacillus phyllosphaerae</name>
    <dbReference type="NCBI Taxonomy" id="274593"/>
    <lineage>
        <taxon>Bacteria</taxon>
        <taxon>Bacillati</taxon>
        <taxon>Bacillota</taxon>
        <taxon>Bacilli</taxon>
        <taxon>Bacillales</taxon>
        <taxon>Paenibacillaceae</taxon>
        <taxon>Paenibacillus</taxon>
    </lineage>
</organism>
<evidence type="ECO:0000313" key="4">
    <source>
        <dbReference type="Proteomes" id="UP000570361"/>
    </source>
</evidence>
<dbReference type="InterPro" id="IPR017853">
    <property type="entry name" value="GH"/>
</dbReference>
<feature type="chain" id="PRO_5038349641" evidence="1">
    <location>
        <begin position="22"/>
        <end position="418"/>
    </location>
</feature>
<dbReference type="InterPro" id="IPR012854">
    <property type="entry name" value="Cu_amine_oxidase-like_N"/>
</dbReference>
<dbReference type="PROSITE" id="PS51910">
    <property type="entry name" value="GH18_2"/>
    <property type="match status" value="1"/>
</dbReference>
<dbReference type="Pfam" id="PF00704">
    <property type="entry name" value="Glyco_hydro_18"/>
    <property type="match status" value="1"/>
</dbReference>
<evidence type="ECO:0000259" key="2">
    <source>
        <dbReference type="PROSITE" id="PS51910"/>
    </source>
</evidence>
<dbReference type="SMART" id="SM00636">
    <property type="entry name" value="Glyco_18"/>
    <property type="match status" value="1"/>
</dbReference>
<dbReference type="Proteomes" id="UP000570361">
    <property type="component" value="Unassembled WGS sequence"/>
</dbReference>
<gene>
    <name evidence="3" type="ORF">FHS18_005997</name>
</gene>
<dbReference type="PANTHER" id="PTHR46066:SF2">
    <property type="entry name" value="CHITINASE DOMAIN-CONTAINING PROTEIN 1"/>
    <property type="match status" value="1"/>
</dbReference>
<dbReference type="SUPFAM" id="SSF51445">
    <property type="entry name" value="(Trans)glycosidases"/>
    <property type="match status" value="1"/>
</dbReference>
<feature type="domain" description="GH18" evidence="2">
    <location>
        <begin position="136"/>
        <end position="414"/>
    </location>
</feature>